<evidence type="ECO:0000256" key="6">
    <source>
        <dbReference type="ARBA" id="ARBA00023136"/>
    </source>
</evidence>
<dbReference type="Pfam" id="PF02472">
    <property type="entry name" value="ExbD"/>
    <property type="match status" value="1"/>
</dbReference>
<comment type="caution">
    <text evidence="8">The sequence shown here is derived from an EMBL/GenBank/DDBJ whole genome shotgun (WGS) entry which is preliminary data.</text>
</comment>
<evidence type="ECO:0008006" key="10">
    <source>
        <dbReference type="Google" id="ProtNLM"/>
    </source>
</evidence>
<name>A0ABQ3D3J3_9RHOB</name>
<reference evidence="9" key="1">
    <citation type="journal article" date="2019" name="Int. J. Syst. Evol. Microbiol.">
        <title>The Global Catalogue of Microorganisms (GCM) 10K type strain sequencing project: providing services to taxonomists for standard genome sequencing and annotation.</title>
        <authorList>
            <consortium name="The Broad Institute Genomics Platform"/>
            <consortium name="The Broad Institute Genome Sequencing Center for Infectious Disease"/>
            <person name="Wu L."/>
            <person name="Ma J."/>
        </authorList>
    </citation>
    <scope>NUCLEOTIDE SEQUENCE [LARGE SCALE GENOMIC DNA]</scope>
    <source>
        <strain evidence="9">KCTC 32465</strain>
    </source>
</reference>
<evidence type="ECO:0000256" key="5">
    <source>
        <dbReference type="ARBA" id="ARBA00022989"/>
    </source>
</evidence>
<dbReference type="Proteomes" id="UP000634455">
    <property type="component" value="Unassembled WGS sequence"/>
</dbReference>
<organism evidence="8 9">
    <name type="scientific">Paramylibacter ulvae</name>
    <dbReference type="NCBI Taxonomy" id="1651968"/>
    <lineage>
        <taxon>Bacteria</taxon>
        <taxon>Pseudomonadati</taxon>
        <taxon>Pseudomonadota</taxon>
        <taxon>Alphaproteobacteria</taxon>
        <taxon>Rhodobacterales</taxon>
        <taxon>Paracoccaceae</taxon>
        <taxon>Paramylibacter</taxon>
    </lineage>
</organism>
<proteinExistence type="inferred from homology"/>
<evidence type="ECO:0000313" key="9">
    <source>
        <dbReference type="Proteomes" id="UP000634455"/>
    </source>
</evidence>
<protein>
    <recommendedName>
        <fullName evidence="10">Biopolymer transporter ExbD</fullName>
    </recommendedName>
</protein>
<evidence type="ECO:0000313" key="8">
    <source>
        <dbReference type="EMBL" id="GHA52981.1"/>
    </source>
</evidence>
<keyword evidence="4 7" id="KW-0812">Transmembrane</keyword>
<keyword evidence="7" id="KW-0813">Transport</keyword>
<comment type="subcellular location">
    <subcellularLocation>
        <location evidence="1">Cell membrane</location>
        <topology evidence="1">Single-pass membrane protein</topology>
    </subcellularLocation>
    <subcellularLocation>
        <location evidence="7">Cell membrane</location>
        <topology evidence="7">Single-pass type II membrane protein</topology>
    </subcellularLocation>
</comment>
<evidence type="ECO:0000256" key="2">
    <source>
        <dbReference type="ARBA" id="ARBA00005811"/>
    </source>
</evidence>
<keyword evidence="6" id="KW-0472">Membrane</keyword>
<dbReference type="EMBL" id="BMZF01000004">
    <property type="protein sequence ID" value="GHA52981.1"/>
    <property type="molecule type" value="Genomic_DNA"/>
</dbReference>
<sequence length="110" mass="12050">MINVVFLLLIFFLMTSTIQQPAPFEITPPNGDELNMAEGELSVYVSSDGTVRFDVFENDIAWQRLAGKIDEKSNVKLHVDAALPAPILARVMTRFGTVGAANVEIIATVK</sequence>
<evidence type="ECO:0000256" key="4">
    <source>
        <dbReference type="ARBA" id="ARBA00022692"/>
    </source>
</evidence>
<comment type="similarity">
    <text evidence="2 7">Belongs to the ExbD/TolR family.</text>
</comment>
<keyword evidence="9" id="KW-1185">Reference proteome</keyword>
<keyword evidence="5" id="KW-1133">Transmembrane helix</keyword>
<evidence type="ECO:0000256" key="3">
    <source>
        <dbReference type="ARBA" id="ARBA00022475"/>
    </source>
</evidence>
<dbReference type="InterPro" id="IPR003400">
    <property type="entry name" value="ExbD"/>
</dbReference>
<evidence type="ECO:0000256" key="1">
    <source>
        <dbReference type="ARBA" id="ARBA00004162"/>
    </source>
</evidence>
<keyword evidence="7" id="KW-0653">Protein transport</keyword>
<keyword evidence="3" id="KW-1003">Cell membrane</keyword>
<gene>
    <name evidence="8" type="ORF">GCM10008927_18440</name>
</gene>
<evidence type="ECO:0000256" key="7">
    <source>
        <dbReference type="RuleBase" id="RU003879"/>
    </source>
</evidence>
<accession>A0ABQ3D3J3</accession>